<keyword evidence="3" id="KW-0808">Transferase</keyword>
<evidence type="ECO:0000259" key="2">
    <source>
        <dbReference type="Pfam" id="PF13231"/>
    </source>
</evidence>
<gene>
    <name evidence="3" type="ORF">SAMN02746089_00655</name>
</gene>
<feature type="transmembrane region" description="Helical" evidence="1">
    <location>
        <begin position="179"/>
        <end position="205"/>
    </location>
</feature>
<dbReference type="RefSeq" id="WP_073341735.1">
    <property type="nucleotide sequence ID" value="NZ_FQVH01000004.1"/>
</dbReference>
<organism evidence="3 4">
    <name type="scientific">Caldanaerobius fijiensis DSM 17918</name>
    <dbReference type="NCBI Taxonomy" id="1121256"/>
    <lineage>
        <taxon>Bacteria</taxon>
        <taxon>Bacillati</taxon>
        <taxon>Bacillota</taxon>
        <taxon>Clostridia</taxon>
        <taxon>Thermoanaerobacterales</taxon>
        <taxon>Thermoanaerobacteraceae</taxon>
        <taxon>Caldanaerobius</taxon>
    </lineage>
</organism>
<sequence length="481" mass="56297">MRVKIFFNKLIFWFSIALAVISMAWVAYLYIYRAVYAIGYPQPLDYGEGPILNQIRLMLHGQIYYKDINVPPYIVGNYPPVFNLLSFLLVPIFGLTFATGRTIAFLSVLGTSFLIYKVVFHMTKNRLVSFMSGLFYMSIDYVYVWGIYMRIDTLSIFFNMLGIYWVIKYENDYKKLRWTILFFLLALYTRQSMIAATAAAYLYLYTKNKKIALKLIGYMAFLGLAIFALLDILTRGQFYLHIVKYNANFFTLKQLWFFMSHEVNTYTLMLIISFITAILWIKNPQRKIIAFYFLFAFLVQLTVGKVGSMLNYLIEPIAVCGVMEGVLIDDAIKFAKKEKNQVVLAAVAFLILIQLGNYRFGPNTLSWGWRPQPPFEKLDKYVKNADGPVLAENLGILPAHNKEIYFDPFIFTQLYYQGIWDQNKIVKDIVNKKFSLIMLEFDLNADHTTNSDRWTQEMKEAMYENYQFIDRQGNVWVYARK</sequence>
<keyword evidence="4" id="KW-1185">Reference proteome</keyword>
<keyword evidence="1" id="KW-1133">Transmembrane helix</keyword>
<dbReference type="AlphaFoldDB" id="A0A1M4VLA2"/>
<keyword evidence="3" id="KW-0328">Glycosyltransferase</keyword>
<evidence type="ECO:0000313" key="3">
    <source>
        <dbReference type="EMBL" id="SHE69593.1"/>
    </source>
</evidence>
<feature type="transmembrane region" description="Helical" evidence="1">
    <location>
        <begin position="265"/>
        <end position="281"/>
    </location>
</feature>
<dbReference type="Pfam" id="PF13231">
    <property type="entry name" value="PMT_2"/>
    <property type="match status" value="1"/>
</dbReference>
<feature type="transmembrane region" description="Helical" evidence="1">
    <location>
        <begin position="288"/>
        <end position="306"/>
    </location>
</feature>
<dbReference type="EMBL" id="FQVH01000004">
    <property type="protein sequence ID" value="SHE69593.1"/>
    <property type="molecule type" value="Genomic_DNA"/>
</dbReference>
<dbReference type="GO" id="GO:0016757">
    <property type="term" value="F:glycosyltransferase activity"/>
    <property type="evidence" value="ECO:0007669"/>
    <property type="project" value="UniProtKB-KW"/>
</dbReference>
<reference evidence="3 4" key="1">
    <citation type="submission" date="2016-11" db="EMBL/GenBank/DDBJ databases">
        <authorList>
            <person name="Jaros S."/>
            <person name="Januszkiewicz K."/>
            <person name="Wedrychowicz H."/>
        </authorList>
    </citation>
    <scope>NUCLEOTIDE SEQUENCE [LARGE SCALE GENOMIC DNA]</scope>
    <source>
        <strain evidence="3 4">DSM 17918</strain>
    </source>
</reference>
<proteinExistence type="predicted"/>
<evidence type="ECO:0000256" key="1">
    <source>
        <dbReference type="SAM" id="Phobius"/>
    </source>
</evidence>
<feature type="domain" description="Glycosyltransferase RgtA/B/C/D-like" evidence="2">
    <location>
        <begin position="79"/>
        <end position="228"/>
    </location>
</feature>
<accession>A0A1M4VLA2</accession>
<feature type="transmembrane region" description="Helical" evidence="1">
    <location>
        <begin position="211"/>
        <end position="230"/>
    </location>
</feature>
<feature type="transmembrane region" description="Helical" evidence="1">
    <location>
        <begin position="342"/>
        <end position="360"/>
    </location>
</feature>
<dbReference type="OrthoDB" id="7270166at2"/>
<feature type="transmembrane region" description="Helical" evidence="1">
    <location>
        <begin position="103"/>
        <end position="122"/>
    </location>
</feature>
<feature type="transmembrane region" description="Helical" evidence="1">
    <location>
        <begin position="12"/>
        <end position="31"/>
    </location>
</feature>
<name>A0A1M4VLA2_9THEO</name>
<keyword evidence="1" id="KW-0812">Transmembrane</keyword>
<keyword evidence="1" id="KW-0472">Membrane</keyword>
<protein>
    <submittedName>
        <fullName evidence="3">Dolichyl-phosphate-mannose-protein mannosyltransferase</fullName>
    </submittedName>
</protein>
<evidence type="ECO:0000313" key="4">
    <source>
        <dbReference type="Proteomes" id="UP000184088"/>
    </source>
</evidence>
<feature type="transmembrane region" description="Helical" evidence="1">
    <location>
        <begin position="81"/>
        <end position="98"/>
    </location>
</feature>
<dbReference type="InterPro" id="IPR038731">
    <property type="entry name" value="RgtA/B/C-like"/>
</dbReference>
<dbReference type="Proteomes" id="UP000184088">
    <property type="component" value="Unassembled WGS sequence"/>
</dbReference>
<dbReference type="STRING" id="1121256.SAMN02746089_00655"/>